<feature type="domain" description="Heme-copper oxidase subunit III family profile" evidence="8">
    <location>
        <begin position="1"/>
        <end position="198"/>
    </location>
</feature>
<evidence type="ECO:0000256" key="7">
    <source>
        <dbReference type="SAM" id="Phobius"/>
    </source>
</evidence>
<dbReference type="GO" id="GO:0004129">
    <property type="term" value="F:cytochrome-c oxidase activity"/>
    <property type="evidence" value="ECO:0007669"/>
    <property type="project" value="InterPro"/>
</dbReference>
<evidence type="ECO:0000256" key="5">
    <source>
        <dbReference type="ARBA" id="ARBA00023136"/>
    </source>
</evidence>
<feature type="transmembrane region" description="Helical" evidence="7">
    <location>
        <begin position="58"/>
        <end position="79"/>
    </location>
</feature>
<comment type="caution">
    <text evidence="9">The sequence shown here is derived from an EMBL/GenBank/DDBJ whole genome shotgun (WGS) entry which is preliminary data.</text>
</comment>
<dbReference type="GO" id="GO:0005886">
    <property type="term" value="C:plasma membrane"/>
    <property type="evidence" value="ECO:0007669"/>
    <property type="project" value="UniProtKB-SubCell"/>
</dbReference>
<keyword evidence="3 6" id="KW-0812">Transmembrane</keyword>
<evidence type="ECO:0000256" key="4">
    <source>
        <dbReference type="ARBA" id="ARBA00022989"/>
    </source>
</evidence>
<dbReference type="Gene3D" id="1.20.120.80">
    <property type="entry name" value="Cytochrome c oxidase, subunit III, four-helix bundle"/>
    <property type="match status" value="1"/>
</dbReference>
<dbReference type="EMBL" id="SJPV01000015">
    <property type="protein sequence ID" value="TWU31782.1"/>
    <property type="molecule type" value="Genomic_DNA"/>
</dbReference>
<evidence type="ECO:0000313" key="10">
    <source>
        <dbReference type="Proteomes" id="UP000319143"/>
    </source>
</evidence>
<comment type="subcellular location">
    <subcellularLocation>
        <location evidence="6">Cell membrane</location>
        <topology evidence="6">Multi-pass membrane protein</topology>
    </subcellularLocation>
    <subcellularLocation>
        <location evidence="1">Membrane</location>
        <topology evidence="1">Multi-pass membrane protein</topology>
    </subcellularLocation>
</comment>
<gene>
    <name evidence="9" type="ORF">Poly41_60170</name>
</gene>
<feature type="transmembrane region" description="Helical" evidence="7">
    <location>
        <begin position="130"/>
        <end position="157"/>
    </location>
</feature>
<evidence type="ECO:0000313" key="9">
    <source>
        <dbReference type="EMBL" id="TWU31782.1"/>
    </source>
</evidence>
<evidence type="ECO:0000256" key="3">
    <source>
        <dbReference type="ARBA" id="ARBA00022692"/>
    </source>
</evidence>
<dbReference type="InterPro" id="IPR024791">
    <property type="entry name" value="Cyt_c/ubiquinol_Oxase_su3"/>
</dbReference>
<dbReference type="RefSeq" id="WP_231616015.1">
    <property type="nucleotide sequence ID" value="NZ_SJPV01000015.1"/>
</dbReference>
<dbReference type="InterPro" id="IPR035973">
    <property type="entry name" value="Cyt_c_oxidase_su3-like_sf"/>
</dbReference>
<dbReference type="Proteomes" id="UP000319143">
    <property type="component" value="Unassembled WGS sequence"/>
</dbReference>
<dbReference type="Pfam" id="PF00510">
    <property type="entry name" value="COX3"/>
    <property type="match status" value="1"/>
</dbReference>
<name>A0A5C6D4F9_9BACT</name>
<reference evidence="9 10" key="1">
    <citation type="submission" date="2019-02" db="EMBL/GenBank/DDBJ databases">
        <title>Deep-cultivation of Planctomycetes and their phenomic and genomic characterization uncovers novel biology.</title>
        <authorList>
            <person name="Wiegand S."/>
            <person name="Jogler M."/>
            <person name="Boedeker C."/>
            <person name="Pinto D."/>
            <person name="Vollmers J."/>
            <person name="Rivas-Marin E."/>
            <person name="Kohn T."/>
            <person name="Peeters S.H."/>
            <person name="Heuer A."/>
            <person name="Rast P."/>
            <person name="Oberbeckmann S."/>
            <person name="Bunk B."/>
            <person name="Jeske O."/>
            <person name="Meyerdierks A."/>
            <person name="Storesund J.E."/>
            <person name="Kallscheuer N."/>
            <person name="Luecker S."/>
            <person name="Lage O.M."/>
            <person name="Pohl T."/>
            <person name="Merkel B.J."/>
            <person name="Hornburger P."/>
            <person name="Mueller R.-W."/>
            <person name="Bruemmer F."/>
            <person name="Labrenz M."/>
            <person name="Spormann A.M."/>
            <person name="Op Den Camp H."/>
            <person name="Overmann J."/>
            <person name="Amann R."/>
            <person name="Jetten M.S.M."/>
            <person name="Mascher T."/>
            <person name="Medema M.H."/>
            <person name="Devos D.P."/>
            <person name="Kaster A.-K."/>
            <person name="Ovreas L."/>
            <person name="Rohde M."/>
            <person name="Galperin M.Y."/>
            <person name="Jogler C."/>
        </authorList>
    </citation>
    <scope>NUCLEOTIDE SEQUENCE [LARGE SCALE GENOMIC DNA]</scope>
    <source>
        <strain evidence="9 10">Poly41</strain>
    </source>
</reference>
<evidence type="ECO:0000259" key="8">
    <source>
        <dbReference type="PROSITE" id="PS50253"/>
    </source>
</evidence>
<dbReference type="PROSITE" id="PS50253">
    <property type="entry name" value="COX3"/>
    <property type="match status" value="1"/>
</dbReference>
<keyword evidence="5 7" id="KW-0472">Membrane</keyword>
<evidence type="ECO:0000256" key="6">
    <source>
        <dbReference type="RuleBase" id="RU003376"/>
    </source>
</evidence>
<dbReference type="PANTHER" id="PTHR11403">
    <property type="entry name" value="CYTOCHROME C OXIDASE SUBUNIT III"/>
    <property type="match status" value="1"/>
</dbReference>
<dbReference type="InterPro" id="IPR013833">
    <property type="entry name" value="Cyt_c_oxidase_su3_a-hlx"/>
</dbReference>
<comment type="similarity">
    <text evidence="2 6">Belongs to the cytochrome c oxidase subunit 3 family.</text>
</comment>
<accession>A0A5C6D4F9</accession>
<dbReference type="GO" id="GO:0019646">
    <property type="term" value="P:aerobic electron transport chain"/>
    <property type="evidence" value="ECO:0007669"/>
    <property type="project" value="InterPro"/>
</dbReference>
<feature type="transmembrane region" description="Helical" evidence="7">
    <location>
        <begin position="24"/>
        <end position="46"/>
    </location>
</feature>
<keyword evidence="4 7" id="KW-1133">Transmembrane helix</keyword>
<evidence type="ECO:0000256" key="2">
    <source>
        <dbReference type="ARBA" id="ARBA00010581"/>
    </source>
</evidence>
<feature type="transmembrane region" description="Helical" evidence="7">
    <location>
        <begin position="91"/>
        <end position="110"/>
    </location>
</feature>
<dbReference type="InterPro" id="IPR000298">
    <property type="entry name" value="Cyt_c_oxidase-like_su3"/>
</dbReference>
<dbReference type="PANTHER" id="PTHR11403:SF10">
    <property type="entry name" value="CYTOCHROME C OXIDASE"/>
    <property type="match status" value="1"/>
</dbReference>
<sequence>MPFSSTSPLPSALPRDRRYEQGGWLLLASLSMFFISSVLLYGLYAYGRRDDPLSLVPLPKAFLLSTVLLVVTSGLLHVASLTIRREKRWRTAGLIAISAGVAIGFLLVQFHAMNETLNGPALRAGNGKGLAGMVAVLVFLHALHVAGGILALGIVFLRTVLGKYDHERYWPVRFAAHYWHFLDLVWLCMLASFWLTAGSWG</sequence>
<proteinExistence type="inferred from homology"/>
<protein>
    <submittedName>
        <fullName evidence="9">Cytochrome o ubiquinol oxidase subunit III</fullName>
    </submittedName>
</protein>
<evidence type="ECO:0000256" key="1">
    <source>
        <dbReference type="ARBA" id="ARBA00004141"/>
    </source>
</evidence>
<dbReference type="SUPFAM" id="SSF81452">
    <property type="entry name" value="Cytochrome c oxidase subunit III-like"/>
    <property type="match status" value="1"/>
</dbReference>
<dbReference type="AlphaFoldDB" id="A0A5C6D4F9"/>
<keyword evidence="10" id="KW-1185">Reference proteome</keyword>
<organism evidence="9 10">
    <name type="scientific">Novipirellula artificiosorum</name>
    <dbReference type="NCBI Taxonomy" id="2528016"/>
    <lineage>
        <taxon>Bacteria</taxon>
        <taxon>Pseudomonadati</taxon>
        <taxon>Planctomycetota</taxon>
        <taxon>Planctomycetia</taxon>
        <taxon>Pirellulales</taxon>
        <taxon>Pirellulaceae</taxon>
        <taxon>Novipirellula</taxon>
    </lineage>
</organism>
<feature type="transmembrane region" description="Helical" evidence="7">
    <location>
        <begin position="178"/>
        <end position="197"/>
    </location>
</feature>